<gene>
    <name evidence="3" type="ORF">FIBSPDRAFT_769955</name>
    <name evidence="2" type="ORF">FIBSPDRAFT_769969</name>
</gene>
<dbReference type="OrthoDB" id="3341102at2759"/>
<organism evidence="2 4">
    <name type="scientific">Athelia psychrophila</name>
    <dbReference type="NCBI Taxonomy" id="1759441"/>
    <lineage>
        <taxon>Eukaryota</taxon>
        <taxon>Fungi</taxon>
        <taxon>Dikarya</taxon>
        <taxon>Basidiomycota</taxon>
        <taxon>Agaricomycotina</taxon>
        <taxon>Agaricomycetes</taxon>
        <taxon>Agaricomycetidae</taxon>
        <taxon>Atheliales</taxon>
        <taxon>Atheliaceae</taxon>
        <taxon>Athelia</taxon>
    </lineage>
</organism>
<dbReference type="InterPro" id="IPR004875">
    <property type="entry name" value="DDE_SF_endonuclease_dom"/>
</dbReference>
<evidence type="ECO:0000259" key="1">
    <source>
        <dbReference type="Pfam" id="PF03184"/>
    </source>
</evidence>
<dbReference type="EMBL" id="KV418300">
    <property type="protein sequence ID" value="KZP02799.1"/>
    <property type="molecule type" value="Genomic_DNA"/>
</dbReference>
<keyword evidence="4" id="KW-1185">Reference proteome</keyword>
<evidence type="ECO:0000313" key="4">
    <source>
        <dbReference type="Proteomes" id="UP000076532"/>
    </source>
</evidence>
<accession>A0A167TCN0</accession>
<reference evidence="2 4" key="1">
    <citation type="journal article" date="2016" name="Mol. Biol. Evol.">
        <title>Comparative Genomics of Early-Diverging Mushroom-Forming Fungi Provides Insights into the Origins of Lignocellulose Decay Capabilities.</title>
        <authorList>
            <person name="Nagy L.G."/>
            <person name="Riley R."/>
            <person name="Tritt A."/>
            <person name="Adam C."/>
            <person name="Daum C."/>
            <person name="Floudas D."/>
            <person name="Sun H."/>
            <person name="Yadav J.S."/>
            <person name="Pangilinan J."/>
            <person name="Larsson K.H."/>
            <person name="Matsuura K."/>
            <person name="Barry K."/>
            <person name="Labutti K."/>
            <person name="Kuo R."/>
            <person name="Ohm R.A."/>
            <person name="Bhattacharya S.S."/>
            <person name="Shirouzu T."/>
            <person name="Yoshinaga Y."/>
            <person name="Martin F.M."/>
            <person name="Grigoriev I.V."/>
            <person name="Hibbett D.S."/>
        </authorList>
    </citation>
    <scope>NUCLEOTIDE SEQUENCE [LARGE SCALE GENOMIC DNA]</scope>
    <source>
        <strain evidence="2 4">CBS 109695</strain>
    </source>
</reference>
<feature type="domain" description="DDE-1" evidence="1">
    <location>
        <begin position="114"/>
        <end position="263"/>
    </location>
</feature>
<dbReference type="Proteomes" id="UP000076532">
    <property type="component" value="Unassembled WGS sequence"/>
</dbReference>
<proteinExistence type="predicted"/>
<protein>
    <recommendedName>
        <fullName evidence="1">DDE-1 domain-containing protein</fullName>
    </recommendedName>
</protein>
<name>A0A167TCN0_9AGAM</name>
<dbReference type="Pfam" id="PF03184">
    <property type="entry name" value="DDE_1"/>
    <property type="match status" value="1"/>
</dbReference>
<evidence type="ECO:0000313" key="3">
    <source>
        <dbReference type="EMBL" id="KZP02803.1"/>
    </source>
</evidence>
<evidence type="ECO:0000313" key="2">
    <source>
        <dbReference type="EMBL" id="KZP02799.1"/>
    </source>
</evidence>
<dbReference type="EMBL" id="KV418295">
    <property type="protein sequence ID" value="KZP02803.1"/>
    <property type="molecule type" value="Genomic_DNA"/>
</dbReference>
<dbReference type="STRING" id="436010.A0A167TCN0"/>
<dbReference type="AlphaFoldDB" id="A0A167TCN0"/>
<dbReference type="GO" id="GO:0003676">
    <property type="term" value="F:nucleic acid binding"/>
    <property type="evidence" value="ECO:0007669"/>
    <property type="project" value="InterPro"/>
</dbReference>
<sequence length="326" mass="36844">MGYSIPQVFDVISKDGTTFKCSIAWVRKFLENNLRWVLRRTTRAAQKLPTNVDEILMQNALRLAHTCRDGVIFDAAFDVNIDQTQITLQPGTTSTYEERGSKQVAVLGAEEKRAFTLVVGLSASGDLLPYQAIYRGKTIKSLPSPSSPGYAECIALGFQFEFSSTDTYWSTFATMCTYVNNILVPYWNTQKERVGASPDQECILRLDVWSVHRSVQFRTWLDQTHPWIKYRYVPAGTTGLAQPADVGLQRPTKLSIKQSQRSDIIGETIAHLKAGNAPTDIRLDTKLGVLCNRSVNWLLAAFKATNRKDLIKMVCLNLFFFYKHRN</sequence>